<evidence type="ECO:0000256" key="6">
    <source>
        <dbReference type="ARBA" id="ARBA00022741"/>
    </source>
</evidence>
<dbReference type="Proteomes" id="UP000183085">
    <property type="component" value="Unassembled WGS sequence"/>
</dbReference>
<dbReference type="GO" id="GO:0009432">
    <property type="term" value="P:SOS response"/>
    <property type="evidence" value="ECO:0007669"/>
    <property type="project" value="UniProtKB-UniRule"/>
</dbReference>
<evidence type="ECO:0000313" key="13">
    <source>
        <dbReference type="Proteomes" id="UP000183085"/>
    </source>
</evidence>
<comment type="function">
    <text evidence="9 10">The RecF protein is involved in DNA metabolism; it is required for DNA replication and normal SOS inducibility. RecF binds preferentially to single-stranded, linear DNA. It also seems to bind ATP.</text>
</comment>
<evidence type="ECO:0000256" key="1">
    <source>
        <dbReference type="ARBA" id="ARBA00004496"/>
    </source>
</evidence>
<dbReference type="InterPro" id="IPR027417">
    <property type="entry name" value="P-loop_NTPase"/>
</dbReference>
<dbReference type="Pfam" id="PF02463">
    <property type="entry name" value="SMC_N"/>
    <property type="match status" value="1"/>
</dbReference>
<evidence type="ECO:0000256" key="8">
    <source>
        <dbReference type="ARBA" id="ARBA00023125"/>
    </source>
</evidence>
<evidence type="ECO:0000256" key="5">
    <source>
        <dbReference type="ARBA" id="ARBA00022705"/>
    </source>
</evidence>
<keyword evidence="9 10" id="KW-0742">SOS response</keyword>
<dbReference type="SUPFAM" id="SSF52540">
    <property type="entry name" value="P-loop containing nucleoside triphosphate hydrolases"/>
    <property type="match status" value="1"/>
</dbReference>
<dbReference type="Gene3D" id="3.40.50.300">
    <property type="entry name" value="P-loop containing nucleotide triphosphate hydrolases"/>
    <property type="match status" value="1"/>
</dbReference>
<dbReference type="NCBIfam" id="TIGR00611">
    <property type="entry name" value="recf"/>
    <property type="match status" value="1"/>
</dbReference>
<dbReference type="GO" id="GO:0003697">
    <property type="term" value="F:single-stranded DNA binding"/>
    <property type="evidence" value="ECO:0007669"/>
    <property type="project" value="UniProtKB-UniRule"/>
</dbReference>
<protein>
    <recommendedName>
        <fullName evidence="3 9">DNA replication and repair protein RecF</fullName>
    </recommendedName>
</protein>
<dbReference type="GO" id="GO:0006302">
    <property type="term" value="P:double-strand break repair"/>
    <property type="evidence" value="ECO:0007669"/>
    <property type="project" value="TreeGrafter"/>
</dbReference>
<dbReference type="InterPro" id="IPR042174">
    <property type="entry name" value="RecF_2"/>
</dbReference>
<evidence type="ECO:0000256" key="3">
    <source>
        <dbReference type="ARBA" id="ARBA00020170"/>
    </source>
</evidence>
<keyword evidence="7 9" id="KW-0067">ATP-binding</keyword>
<dbReference type="GO" id="GO:0006260">
    <property type="term" value="P:DNA replication"/>
    <property type="evidence" value="ECO:0007669"/>
    <property type="project" value="UniProtKB-UniRule"/>
</dbReference>
<name>A0A1J5EC03_9BACT</name>
<evidence type="ECO:0000256" key="9">
    <source>
        <dbReference type="HAMAP-Rule" id="MF_00365"/>
    </source>
</evidence>
<dbReference type="PANTHER" id="PTHR32182">
    <property type="entry name" value="DNA REPLICATION AND REPAIR PROTEIN RECF"/>
    <property type="match status" value="1"/>
</dbReference>
<comment type="similarity">
    <text evidence="2 9 10">Belongs to the RecF family.</text>
</comment>
<comment type="subcellular location">
    <subcellularLocation>
        <location evidence="1 9 10">Cytoplasm</location>
    </subcellularLocation>
</comment>
<keyword evidence="9 10" id="KW-0227">DNA damage</keyword>
<reference evidence="12 13" key="1">
    <citation type="journal article" date="2016" name="Environ. Microbiol.">
        <title>Genomic resolution of a cold subsurface aquifer community provides metabolic insights for novel microbes adapted to high CO concentrations.</title>
        <authorList>
            <person name="Probst A.J."/>
            <person name="Castelle C.J."/>
            <person name="Singh A."/>
            <person name="Brown C.T."/>
            <person name="Anantharaman K."/>
            <person name="Sharon I."/>
            <person name="Hug L.A."/>
            <person name="Burstein D."/>
            <person name="Emerson J.B."/>
            <person name="Thomas B.C."/>
            <person name="Banfield J.F."/>
        </authorList>
    </citation>
    <scope>NUCLEOTIDE SEQUENCE [LARGE SCALE GENOMIC DNA]</scope>
    <source>
        <strain evidence="12">CG2_30_40_21</strain>
    </source>
</reference>
<keyword evidence="6 9" id="KW-0547">Nucleotide-binding</keyword>
<dbReference type="GO" id="GO:0005737">
    <property type="term" value="C:cytoplasm"/>
    <property type="evidence" value="ECO:0007669"/>
    <property type="project" value="UniProtKB-SubCell"/>
</dbReference>
<dbReference type="PROSITE" id="PS00618">
    <property type="entry name" value="RECF_2"/>
    <property type="match status" value="1"/>
</dbReference>
<feature type="binding site" evidence="9">
    <location>
        <begin position="30"/>
        <end position="37"/>
    </location>
    <ligand>
        <name>ATP</name>
        <dbReference type="ChEBI" id="CHEBI:30616"/>
    </ligand>
</feature>
<evidence type="ECO:0000256" key="2">
    <source>
        <dbReference type="ARBA" id="ARBA00008016"/>
    </source>
</evidence>
<evidence type="ECO:0000256" key="10">
    <source>
        <dbReference type="RuleBase" id="RU000578"/>
    </source>
</evidence>
<organism evidence="12 13">
    <name type="scientific">Candidatus Desantisbacteria bacterium CG2_30_40_21</name>
    <dbReference type="NCBI Taxonomy" id="1817895"/>
    <lineage>
        <taxon>Bacteria</taxon>
        <taxon>Candidatus Desantisiibacteriota</taxon>
    </lineage>
</organism>
<evidence type="ECO:0000259" key="11">
    <source>
        <dbReference type="Pfam" id="PF02463"/>
    </source>
</evidence>
<evidence type="ECO:0000256" key="7">
    <source>
        <dbReference type="ARBA" id="ARBA00022840"/>
    </source>
</evidence>
<keyword evidence="4 9" id="KW-0963">Cytoplasm</keyword>
<dbReference type="PROSITE" id="PS00617">
    <property type="entry name" value="RECF_1"/>
    <property type="match status" value="1"/>
</dbReference>
<keyword evidence="9 10" id="KW-0234">DNA repair</keyword>
<dbReference type="CDD" id="cd03242">
    <property type="entry name" value="ABC_RecF"/>
    <property type="match status" value="1"/>
</dbReference>
<keyword evidence="5 9" id="KW-0235">DNA replication</keyword>
<gene>
    <name evidence="9" type="primary">recF</name>
    <name evidence="12" type="ORF">AUJ95_04785</name>
</gene>
<sequence length="359" mass="40754">MYLSSLRLKNFRNIKETEIQFNPRVNIILGQNGQGKTNLLEAIYFLGIARSFRTSQDSTLITWDGDGFFLSGVVAKQHIQDKIDVLLEGTKRVRINSKFLPRIIDLIGHLLVSVFFPEDLHLIKGTPDLRRRFLDILLSQSNPQYLYHLQQYQKILKQRNEMLWQLKIGMNDMPVDMLSVWDTQMQSAASQIVEAREEAIRNIEGIASGIHQQIIIANETFKMSYKPSIFTPDKRSNEIRRGCTLSGPHLDDILFQINGVDARHGSSQGQQRTAAISLRLAEMECLYQQTEELPVLLLDDVCSELDESRRGYLMKAINRGGQIFITTTELDTVKELIDGATVFEVKEGGIACNSSSAFS</sequence>
<accession>A0A1J5EC03</accession>
<dbReference type="AlphaFoldDB" id="A0A1J5EC03"/>
<comment type="caution">
    <text evidence="12">The sequence shown here is derived from an EMBL/GenBank/DDBJ whole genome shotgun (WGS) entry which is preliminary data.</text>
</comment>
<proteinExistence type="inferred from homology"/>
<dbReference type="InterPro" id="IPR001238">
    <property type="entry name" value="DNA-binding_RecF"/>
</dbReference>
<evidence type="ECO:0000313" key="12">
    <source>
        <dbReference type="EMBL" id="OIP40208.1"/>
    </source>
</evidence>
<dbReference type="Gene3D" id="1.20.1050.90">
    <property type="entry name" value="RecF/RecN/SMC, N-terminal domain"/>
    <property type="match status" value="1"/>
</dbReference>
<keyword evidence="8 9" id="KW-0238">DNA-binding</keyword>
<feature type="domain" description="RecF/RecN/SMC N-terminal" evidence="11">
    <location>
        <begin position="2"/>
        <end position="344"/>
    </location>
</feature>
<dbReference type="HAMAP" id="MF_00365">
    <property type="entry name" value="RecF"/>
    <property type="match status" value="1"/>
</dbReference>
<dbReference type="PANTHER" id="PTHR32182:SF0">
    <property type="entry name" value="DNA REPLICATION AND REPAIR PROTEIN RECF"/>
    <property type="match status" value="1"/>
</dbReference>
<dbReference type="EMBL" id="MNYI01000126">
    <property type="protein sequence ID" value="OIP40208.1"/>
    <property type="molecule type" value="Genomic_DNA"/>
</dbReference>
<dbReference type="InterPro" id="IPR018078">
    <property type="entry name" value="DNA-binding_RecF_CS"/>
</dbReference>
<dbReference type="GO" id="GO:0000731">
    <property type="term" value="P:DNA synthesis involved in DNA repair"/>
    <property type="evidence" value="ECO:0007669"/>
    <property type="project" value="TreeGrafter"/>
</dbReference>
<dbReference type="InterPro" id="IPR003395">
    <property type="entry name" value="RecF/RecN/SMC_N"/>
</dbReference>
<dbReference type="STRING" id="1817895.AUJ95_04785"/>
<evidence type="ECO:0000256" key="4">
    <source>
        <dbReference type="ARBA" id="ARBA00022490"/>
    </source>
</evidence>
<dbReference type="GO" id="GO:0005524">
    <property type="term" value="F:ATP binding"/>
    <property type="evidence" value="ECO:0007669"/>
    <property type="project" value="UniProtKB-UniRule"/>
</dbReference>